<name>A0A4S8I2P1_9BACT</name>
<keyword evidence="2" id="KW-0456">Lyase</keyword>
<dbReference type="Proteomes" id="UP000306918">
    <property type="component" value="Unassembled WGS sequence"/>
</dbReference>
<organism evidence="5 6">
    <name type="scientific">Niastella caeni</name>
    <dbReference type="NCBI Taxonomy" id="2569763"/>
    <lineage>
        <taxon>Bacteria</taxon>
        <taxon>Pseudomonadati</taxon>
        <taxon>Bacteroidota</taxon>
        <taxon>Chitinophagia</taxon>
        <taxon>Chitinophagales</taxon>
        <taxon>Chitinophagaceae</taxon>
        <taxon>Niastella</taxon>
    </lineage>
</organism>
<proteinExistence type="predicted"/>
<dbReference type="InterPro" id="IPR000772">
    <property type="entry name" value="Ricin_B_lectin"/>
</dbReference>
<dbReference type="Gene3D" id="2.80.10.50">
    <property type="match status" value="3"/>
</dbReference>
<feature type="signal peptide" evidence="3">
    <location>
        <begin position="1"/>
        <end position="21"/>
    </location>
</feature>
<dbReference type="GO" id="GO:0042597">
    <property type="term" value="C:periplasmic space"/>
    <property type="evidence" value="ECO:0007669"/>
    <property type="project" value="InterPro"/>
</dbReference>
<dbReference type="RefSeq" id="WP_136576936.1">
    <property type="nucleotide sequence ID" value="NZ_STFF01000002.1"/>
</dbReference>
<dbReference type="PROSITE" id="PS50853">
    <property type="entry name" value="FN3"/>
    <property type="match status" value="1"/>
</dbReference>
<dbReference type="InterPro" id="IPR008929">
    <property type="entry name" value="Chondroitin_lyas"/>
</dbReference>
<dbReference type="Pfam" id="PF18962">
    <property type="entry name" value="Por_Secre_tail"/>
    <property type="match status" value="1"/>
</dbReference>
<dbReference type="InterPro" id="IPR013783">
    <property type="entry name" value="Ig-like_fold"/>
</dbReference>
<dbReference type="NCBIfam" id="TIGR04183">
    <property type="entry name" value="Por_Secre_tail"/>
    <property type="match status" value="1"/>
</dbReference>
<accession>A0A4S8I2P1</accession>
<feature type="domain" description="Fibronectin type-III" evidence="4">
    <location>
        <begin position="387"/>
        <end position="478"/>
    </location>
</feature>
<dbReference type="InterPro" id="IPR026444">
    <property type="entry name" value="Secre_tail"/>
</dbReference>
<dbReference type="CDD" id="cd00161">
    <property type="entry name" value="beta-trefoil_Ricin-like"/>
    <property type="match status" value="1"/>
</dbReference>
<dbReference type="InterPro" id="IPR036116">
    <property type="entry name" value="FN3_sf"/>
</dbReference>
<dbReference type="CDD" id="cd00063">
    <property type="entry name" value="FN3"/>
    <property type="match status" value="1"/>
</dbReference>
<dbReference type="Pfam" id="PF14200">
    <property type="entry name" value="RicinB_lectin_2"/>
    <property type="match status" value="2"/>
</dbReference>
<evidence type="ECO:0000259" key="4">
    <source>
        <dbReference type="PROSITE" id="PS50853"/>
    </source>
</evidence>
<gene>
    <name evidence="5" type="ORF">FAM09_09915</name>
</gene>
<dbReference type="InterPro" id="IPR003961">
    <property type="entry name" value="FN3_dom"/>
</dbReference>
<dbReference type="InterPro" id="IPR035992">
    <property type="entry name" value="Ricin_B-like_lectins"/>
</dbReference>
<dbReference type="OrthoDB" id="222550at2"/>
<dbReference type="Gene3D" id="2.60.120.200">
    <property type="match status" value="1"/>
</dbReference>
<evidence type="ECO:0000313" key="5">
    <source>
        <dbReference type="EMBL" id="THU40182.1"/>
    </source>
</evidence>
<dbReference type="SUPFAM" id="SSF48230">
    <property type="entry name" value="Chondroitin AC/alginate lyase"/>
    <property type="match status" value="1"/>
</dbReference>
<dbReference type="InterPro" id="IPR008397">
    <property type="entry name" value="Alginate_lyase_dom"/>
</dbReference>
<dbReference type="SUPFAM" id="SSF50370">
    <property type="entry name" value="Ricin B-like lectins"/>
    <property type="match status" value="1"/>
</dbReference>
<reference evidence="5 6" key="1">
    <citation type="submission" date="2019-04" db="EMBL/GenBank/DDBJ databases">
        <title>Niastella caeni sp. nov., isolated from activated sludge.</title>
        <authorList>
            <person name="Sheng M."/>
        </authorList>
    </citation>
    <scope>NUCLEOTIDE SEQUENCE [LARGE SCALE GENOMIC DNA]</scope>
    <source>
        <strain evidence="5 6">HX-2-15</strain>
    </source>
</reference>
<evidence type="ECO:0000256" key="3">
    <source>
        <dbReference type="SAM" id="SignalP"/>
    </source>
</evidence>
<dbReference type="AlphaFoldDB" id="A0A4S8I2P1"/>
<dbReference type="SMART" id="SM00458">
    <property type="entry name" value="RICIN"/>
    <property type="match status" value="1"/>
</dbReference>
<dbReference type="PROSITE" id="PS50231">
    <property type="entry name" value="RICIN_B_LECTIN"/>
    <property type="match status" value="1"/>
</dbReference>
<keyword evidence="6" id="KW-1185">Reference proteome</keyword>
<evidence type="ECO:0000256" key="1">
    <source>
        <dbReference type="ARBA" id="ARBA00022729"/>
    </source>
</evidence>
<comment type="caution">
    <text evidence="5">The sequence shown here is derived from an EMBL/GenBank/DDBJ whole genome shotgun (WGS) entry which is preliminary data.</text>
</comment>
<dbReference type="Gene3D" id="1.50.10.100">
    <property type="entry name" value="Chondroitin AC/alginate lyase"/>
    <property type="match status" value="1"/>
</dbReference>
<dbReference type="SMART" id="SM00060">
    <property type="entry name" value="FN3"/>
    <property type="match status" value="1"/>
</dbReference>
<sequence>MNQTKHLLFFLLLFYSITASAQSFVHPGGLHTQTDLDRMKAQVAAGAHPWIDSWNALIAHPKAQNTYTAAARGNMGESRQRASADAVAAYLNALRWYISGDTSYAACSRRILNAWAYAVNQVPSGQDVPGLMGIAVYEFAVAAEILRLYPNWSSTDFNQFKSMMTTYLYPNCHDFLTRHNNACISHYWANWDICNMTAILGIGVLCDDTAKFNEAITYFKSGAGNGNITKAIPFVHPGGLAQWQETGRDQEHALLGVGMLGSFCQIAWNQGQDMYGYDNNRLLAGAEYTAKYNLWKDVPYTTYNNCDNVQNYWPSEYNAFGRGRLQRPIWEMIYNHYVVRKGLSAPHVKAMAEVNRPEGFVNDDNIGFGTLCYTLNATASPYPASPAPSAPTGLKATASVKRVWLRWTPVATARGYNVLRATSSGGPYTTVSTYTGTHPLYQDDSVTNGITYYYVVSAINQAGTSSNSLQVNATPAATGALPAGWAWQDIGTVATAGSAGYANVSNGTFVVSGSGAGIGGTADGLSYVYKSVTGDASITVRVAANTWAGGGAQKTGIMMRESLAANAIAFSMTFGDGGVREARSGRRTTTGGSMSFQTGNAYTRAPGWFRLQRAGNTVTAYQSTDGRTWFTVGAPVTVSMGATYYVGLAVSSNSSNVNTATYDSVTVTSGAIANGTYRIINRNSGKVLDVANKSTANGANVHQWTWLNGANQQWNVNDLGNGQYSIVGVQSGKYLDVASGSTADGANVHIWQSTGGNNQKFTFTVTDSNYFRITAVHSGKVLEVASGSTADGANVQQWTWNGAYNKQWKLVPANNESNARKTESSGEAQTPVSTKDVVLYPNPVSNQLVLQLQNGFAGGATLRLSDVSGKMLYRLKIKGSQYQLSTGKLPSGVYLLEVSNGIKTITEKIIKE</sequence>
<dbReference type="Pfam" id="PF05426">
    <property type="entry name" value="Alginate_lyase"/>
    <property type="match status" value="1"/>
</dbReference>
<evidence type="ECO:0000313" key="6">
    <source>
        <dbReference type="Proteomes" id="UP000306918"/>
    </source>
</evidence>
<dbReference type="Gene3D" id="2.60.40.10">
    <property type="entry name" value="Immunoglobulins"/>
    <property type="match status" value="1"/>
</dbReference>
<protein>
    <submittedName>
        <fullName evidence="5">T9SS type A sorting domain-containing protein</fullName>
    </submittedName>
</protein>
<dbReference type="GO" id="GO:0016829">
    <property type="term" value="F:lyase activity"/>
    <property type="evidence" value="ECO:0007669"/>
    <property type="project" value="UniProtKB-KW"/>
</dbReference>
<evidence type="ECO:0000256" key="2">
    <source>
        <dbReference type="ARBA" id="ARBA00023239"/>
    </source>
</evidence>
<dbReference type="SUPFAM" id="SSF49265">
    <property type="entry name" value="Fibronectin type III"/>
    <property type="match status" value="1"/>
</dbReference>
<dbReference type="EMBL" id="STFF01000002">
    <property type="protein sequence ID" value="THU40182.1"/>
    <property type="molecule type" value="Genomic_DNA"/>
</dbReference>
<keyword evidence="1 3" id="KW-0732">Signal</keyword>
<feature type="chain" id="PRO_5020863785" evidence="3">
    <location>
        <begin position="22"/>
        <end position="912"/>
    </location>
</feature>